<name>A0AAW0L1A1_QUESU</name>
<dbReference type="Proteomes" id="UP000237347">
    <property type="component" value="Unassembled WGS sequence"/>
</dbReference>
<dbReference type="EMBL" id="PKMF04000176">
    <property type="protein sequence ID" value="KAK7845025.1"/>
    <property type="molecule type" value="Genomic_DNA"/>
</dbReference>
<dbReference type="AlphaFoldDB" id="A0AAW0L1A1"/>
<keyword evidence="2" id="KW-1185">Reference proteome</keyword>
<proteinExistence type="predicted"/>
<protein>
    <submittedName>
        <fullName evidence="1">Uncharacterized protein</fullName>
    </submittedName>
</protein>
<reference evidence="1 2" key="1">
    <citation type="journal article" date="2018" name="Sci. Data">
        <title>The draft genome sequence of cork oak.</title>
        <authorList>
            <person name="Ramos A.M."/>
            <person name="Usie A."/>
            <person name="Barbosa P."/>
            <person name="Barros P.M."/>
            <person name="Capote T."/>
            <person name="Chaves I."/>
            <person name="Simoes F."/>
            <person name="Abreu I."/>
            <person name="Carrasquinho I."/>
            <person name="Faro C."/>
            <person name="Guimaraes J.B."/>
            <person name="Mendonca D."/>
            <person name="Nobrega F."/>
            <person name="Rodrigues L."/>
            <person name="Saibo N.J.M."/>
            <person name="Varela M.C."/>
            <person name="Egas C."/>
            <person name="Matos J."/>
            <person name="Miguel C.M."/>
            <person name="Oliveira M.M."/>
            <person name="Ricardo C.P."/>
            <person name="Goncalves S."/>
        </authorList>
    </citation>
    <scope>NUCLEOTIDE SEQUENCE [LARGE SCALE GENOMIC DNA]</scope>
    <source>
        <strain evidence="2">cv. HL8</strain>
    </source>
</reference>
<evidence type="ECO:0000313" key="2">
    <source>
        <dbReference type="Proteomes" id="UP000237347"/>
    </source>
</evidence>
<organism evidence="1 2">
    <name type="scientific">Quercus suber</name>
    <name type="common">Cork oak</name>
    <dbReference type="NCBI Taxonomy" id="58331"/>
    <lineage>
        <taxon>Eukaryota</taxon>
        <taxon>Viridiplantae</taxon>
        <taxon>Streptophyta</taxon>
        <taxon>Embryophyta</taxon>
        <taxon>Tracheophyta</taxon>
        <taxon>Spermatophyta</taxon>
        <taxon>Magnoliopsida</taxon>
        <taxon>eudicotyledons</taxon>
        <taxon>Gunneridae</taxon>
        <taxon>Pentapetalae</taxon>
        <taxon>rosids</taxon>
        <taxon>fabids</taxon>
        <taxon>Fagales</taxon>
        <taxon>Fagaceae</taxon>
        <taxon>Quercus</taxon>
    </lineage>
</organism>
<evidence type="ECO:0000313" key="1">
    <source>
        <dbReference type="EMBL" id="KAK7845025.1"/>
    </source>
</evidence>
<accession>A0AAW0L1A1</accession>
<gene>
    <name evidence="1" type="ORF">CFP56_010081</name>
</gene>
<sequence>MAYRCRSLSQPTFSVFKSAFTKPTVKPKSAPSFRTVTARSPLTTPGQAPLNPFSAIFVIFFNSSNFDRWCLKIVGSSVGCSSVSASSPLSGLFGPAHVVPWTRFYELQVVVSGRREVYVRKWEGLVFNVKDNE</sequence>
<comment type="caution">
    <text evidence="1">The sequence shown here is derived from an EMBL/GenBank/DDBJ whole genome shotgun (WGS) entry which is preliminary data.</text>
</comment>